<reference evidence="2" key="4">
    <citation type="submission" date="2019-03" db="UniProtKB">
        <authorList>
            <consortium name="EnsemblPlants"/>
        </authorList>
    </citation>
    <scope>IDENTIFICATION</scope>
</reference>
<accession>A0A453K9V4</accession>
<sequence>VPSHEKQSDGVRHPRMRKNQTNEAALDLFSMSTETTPLPPSQIPSPPPIYSLSLRRREPCPSLHRGSFCWRRGPRRAATAFIADPQDVVGTPPLRSAIAAVEVREGHDPRVICIPGHHPLIAGMPEPAKKSAMPRRGSWGHEP</sequence>
<dbReference type="AlphaFoldDB" id="A0A453K9V4"/>
<reference evidence="3" key="2">
    <citation type="journal article" date="2017" name="Nat. Plants">
        <title>The Aegilops tauschii genome reveals multiple impacts of transposons.</title>
        <authorList>
            <person name="Zhao G."/>
            <person name="Zou C."/>
            <person name="Li K."/>
            <person name="Wang K."/>
            <person name="Li T."/>
            <person name="Gao L."/>
            <person name="Zhang X."/>
            <person name="Wang H."/>
            <person name="Yang Z."/>
            <person name="Liu X."/>
            <person name="Jiang W."/>
            <person name="Mao L."/>
            <person name="Kong X."/>
            <person name="Jiao Y."/>
            <person name="Jia J."/>
        </authorList>
    </citation>
    <scope>NUCLEOTIDE SEQUENCE [LARGE SCALE GENOMIC DNA]</scope>
    <source>
        <strain evidence="3">cv. AL8/78</strain>
    </source>
</reference>
<reference evidence="2" key="3">
    <citation type="journal article" date="2017" name="Nature">
        <title>Genome sequence of the progenitor of the wheat D genome Aegilops tauschii.</title>
        <authorList>
            <person name="Luo M.C."/>
            <person name="Gu Y.Q."/>
            <person name="Puiu D."/>
            <person name="Wang H."/>
            <person name="Twardziok S.O."/>
            <person name="Deal K.R."/>
            <person name="Huo N."/>
            <person name="Zhu T."/>
            <person name="Wang L."/>
            <person name="Wang Y."/>
            <person name="McGuire P.E."/>
            <person name="Liu S."/>
            <person name="Long H."/>
            <person name="Ramasamy R.K."/>
            <person name="Rodriguez J.C."/>
            <person name="Van S.L."/>
            <person name="Yuan L."/>
            <person name="Wang Z."/>
            <person name="Xia Z."/>
            <person name="Xiao L."/>
            <person name="Anderson O.D."/>
            <person name="Ouyang S."/>
            <person name="Liang Y."/>
            <person name="Zimin A.V."/>
            <person name="Pertea G."/>
            <person name="Qi P."/>
            <person name="Bennetzen J.L."/>
            <person name="Dai X."/>
            <person name="Dawson M.W."/>
            <person name="Muller H.G."/>
            <person name="Kugler K."/>
            <person name="Rivarola-Duarte L."/>
            <person name="Spannagl M."/>
            <person name="Mayer K.F.X."/>
            <person name="Lu F.H."/>
            <person name="Bevan M.W."/>
            <person name="Leroy P."/>
            <person name="Li P."/>
            <person name="You F.M."/>
            <person name="Sun Q."/>
            <person name="Liu Z."/>
            <person name="Lyons E."/>
            <person name="Wicker T."/>
            <person name="Salzberg S.L."/>
            <person name="Devos K.M."/>
            <person name="Dvorak J."/>
        </authorList>
    </citation>
    <scope>NUCLEOTIDE SEQUENCE [LARGE SCALE GENOMIC DNA]</scope>
    <source>
        <strain evidence="2">cv. AL8/78</strain>
    </source>
</reference>
<dbReference type="Gramene" id="AET5Gv20341100.14">
    <property type="protein sequence ID" value="AET5Gv20341100.14"/>
    <property type="gene ID" value="AET5Gv20341100"/>
</dbReference>
<reference evidence="2" key="5">
    <citation type="journal article" date="2021" name="G3 (Bethesda)">
        <title>Aegilops tauschii genome assembly Aet v5.0 features greater sequence contiguity and improved annotation.</title>
        <authorList>
            <person name="Wang L."/>
            <person name="Zhu T."/>
            <person name="Rodriguez J.C."/>
            <person name="Deal K.R."/>
            <person name="Dubcovsky J."/>
            <person name="McGuire P.E."/>
            <person name="Lux T."/>
            <person name="Spannagl M."/>
            <person name="Mayer K.F.X."/>
            <person name="Baldrich P."/>
            <person name="Meyers B.C."/>
            <person name="Huo N."/>
            <person name="Gu Y.Q."/>
            <person name="Zhou H."/>
            <person name="Devos K.M."/>
            <person name="Bennetzen J.L."/>
            <person name="Unver T."/>
            <person name="Budak H."/>
            <person name="Gulick P.J."/>
            <person name="Galiba G."/>
            <person name="Kalapos B."/>
            <person name="Nelson D.R."/>
            <person name="Li P."/>
            <person name="You F.M."/>
            <person name="Luo M.C."/>
            <person name="Dvorak J."/>
        </authorList>
    </citation>
    <scope>NUCLEOTIDE SEQUENCE [LARGE SCALE GENOMIC DNA]</scope>
    <source>
        <strain evidence="2">cv. AL8/78</strain>
    </source>
</reference>
<proteinExistence type="predicted"/>
<name>A0A453K9V4_AEGTS</name>
<evidence type="ECO:0000313" key="2">
    <source>
        <dbReference type="EnsemblPlants" id="AET5Gv20341100.14"/>
    </source>
</evidence>
<evidence type="ECO:0000313" key="3">
    <source>
        <dbReference type="Proteomes" id="UP000015105"/>
    </source>
</evidence>
<keyword evidence="3" id="KW-1185">Reference proteome</keyword>
<reference evidence="3" key="1">
    <citation type="journal article" date="2014" name="Science">
        <title>Ancient hybridizations among the ancestral genomes of bread wheat.</title>
        <authorList>
            <consortium name="International Wheat Genome Sequencing Consortium,"/>
            <person name="Marcussen T."/>
            <person name="Sandve S.R."/>
            <person name="Heier L."/>
            <person name="Spannagl M."/>
            <person name="Pfeifer M."/>
            <person name="Jakobsen K.S."/>
            <person name="Wulff B.B."/>
            <person name="Steuernagel B."/>
            <person name="Mayer K.F."/>
            <person name="Olsen O.A."/>
        </authorList>
    </citation>
    <scope>NUCLEOTIDE SEQUENCE [LARGE SCALE GENOMIC DNA]</scope>
    <source>
        <strain evidence="3">cv. AL8/78</strain>
    </source>
</reference>
<organism evidence="2 3">
    <name type="scientific">Aegilops tauschii subsp. strangulata</name>
    <name type="common">Goatgrass</name>
    <dbReference type="NCBI Taxonomy" id="200361"/>
    <lineage>
        <taxon>Eukaryota</taxon>
        <taxon>Viridiplantae</taxon>
        <taxon>Streptophyta</taxon>
        <taxon>Embryophyta</taxon>
        <taxon>Tracheophyta</taxon>
        <taxon>Spermatophyta</taxon>
        <taxon>Magnoliopsida</taxon>
        <taxon>Liliopsida</taxon>
        <taxon>Poales</taxon>
        <taxon>Poaceae</taxon>
        <taxon>BOP clade</taxon>
        <taxon>Pooideae</taxon>
        <taxon>Triticodae</taxon>
        <taxon>Triticeae</taxon>
        <taxon>Triticinae</taxon>
        <taxon>Aegilops</taxon>
    </lineage>
</organism>
<feature type="region of interest" description="Disordered" evidence="1">
    <location>
        <begin position="122"/>
        <end position="143"/>
    </location>
</feature>
<feature type="compositionally biased region" description="Pro residues" evidence="1">
    <location>
        <begin position="37"/>
        <end position="49"/>
    </location>
</feature>
<feature type="region of interest" description="Disordered" evidence="1">
    <location>
        <begin position="1"/>
        <end position="50"/>
    </location>
</feature>
<dbReference type="EnsemblPlants" id="AET5Gv20341100.14">
    <property type="protein sequence ID" value="AET5Gv20341100.14"/>
    <property type="gene ID" value="AET5Gv20341100"/>
</dbReference>
<protein>
    <submittedName>
        <fullName evidence="2">Uncharacterized protein</fullName>
    </submittedName>
</protein>
<evidence type="ECO:0000256" key="1">
    <source>
        <dbReference type="SAM" id="MobiDB-lite"/>
    </source>
</evidence>
<dbReference type="Proteomes" id="UP000015105">
    <property type="component" value="Chromosome 5D"/>
</dbReference>
<feature type="compositionally biased region" description="Basic and acidic residues" evidence="1">
    <location>
        <begin position="1"/>
        <end position="12"/>
    </location>
</feature>